<keyword evidence="3" id="KW-1185">Reference proteome</keyword>
<dbReference type="AlphaFoldDB" id="A0A518A2W0"/>
<evidence type="ECO:0000256" key="1">
    <source>
        <dbReference type="SAM" id="MobiDB-lite"/>
    </source>
</evidence>
<evidence type="ECO:0000313" key="2">
    <source>
        <dbReference type="EMBL" id="QDT26129.1"/>
    </source>
</evidence>
<feature type="region of interest" description="Disordered" evidence="1">
    <location>
        <begin position="75"/>
        <end position="116"/>
    </location>
</feature>
<proteinExistence type="predicted"/>
<dbReference type="RefSeq" id="WP_145105422.1">
    <property type="nucleotide sequence ID" value="NZ_CP036277.1"/>
</dbReference>
<protein>
    <submittedName>
        <fullName evidence="2">Uncharacterized protein</fullName>
    </submittedName>
</protein>
<dbReference type="InterPro" id="IPR002035">
    <property type="entry name" value="VWF_A"/>
</dbReference>
<accession>A0A517Q3E8</accession>
<organism evidence="2 3">
    <name type="scientific">Gimesia panareensis</name>
    <dbReference type="NCBI Taxonomy" id="2527978"/>
    <lineage>
        <taxon>Bacteria</taxon>
        <taxon>Pseudomonadati</taxon>
        <taxon>Planctomycetota</taxon>
        <taxon>Planctomycetia</taxon>
        <taxon>Planctomycetales</taxon>
        <taxon>Planctomycetaceae</taxon>
        <taxon>Gimesia</taxon>
    </lineage>
</organism>
<name>A0A518A2W0_9PLAN</name>
<feature type="compositionally biased region" description="Polar residues" evidence="1">
    <location>
        <begin position="75"/>
        <end position="84"/>
    </location>
</feature>
<dbReference type="SUPFAM" id="SSF53300">
    <property type="entry name" value="vWA-like"/>
    <property type="match status" value="1"/>
</dbReference>
<dbReference type="InterPro" id="IPR036465">
    <property type="entry name" value="vWFA_dom_sf"/>
</dbReference>
<reference evidence="2 3" key="1">
    <citation type="submission" date="2019-03" db="EMBL/GenBank/DDBJ databases">
        <title>Deep-cultivation of Planctomycetes and their phenomic and genomic characterization uncovers novel biology.</title>
        <authorList>
            <person name="Wiegand S."/>
            <person name="Jogler M."/>
            <person name="Boedeker C."/>
            <person name="Pinto D."/>
            <person name="Vollmers J."/>
            <person name="Rivas-Marin E."/>
            <person name="Kohn T."/>
            <person name="Peeters S.H."/>
            <person name="Heuer A."/>
            <person name="Rast P."/>
            <person name="Oberbeckmann S."/>
            <person name="Bunk B."/>
            <person name="Jeske O."/>
            <person name="Meyerdierks A."/>
            <person name="Storesund J.E."/>
            <person name="Kallscheuer N."/>
            <person name="Luecker S."/>
            <person name="Lage O.M."/>
            <person name="Pohl T."/>
            <person name="Merkel B.J."/>
            <person name="Hornburger P."/>
            <person name="Mueller R.-W."/>
            <person name="Bruemmer F."/>
            <person name="Labrenz M."/>
            <person name="Spormann A.M."/>
            <person name="Op den Camp H."/>
            <person name="Overmann J."/>
            <person name="Amann R."/>
            <person name="Jetten M.S.M."/>
            <person name="Mascher T."/>
            <person name="Medema M.H."/>
            <person name="Devos D.P."/>
            <person name="Kaster A.-K."/>
            <person name="Ovreas L."/>
            <person name="Rohde M."/>
            <person name="Galperin M.Y."/>
            <person name="Jogler C."/>
        </authorList>
    </citation>
    <scope>NUCLEOTIDE SEQUENCE [LARGE SCALE GENOMIC DNA]</scope>
    <source>
        <strain evidence="2 3">Enr10</strain>
    </source>
</reference>
<dbReference type="PROSITE" id="PS50234">
    <property type="entry name" value="VWFA"/>
    <property type="match status" value="1"/>
</dbReference>
<sequence>MHQHHSHSGIHSRWNQGLGVSTLVHLVIIGGLSLLVARETESLSSSPGNAIQTRWSPTREEIDPTIIDLTPISHQQEEASSAAVTSPLPPIAERSSAPDTQSLASSLNGPLPQDPQLEESLTTKHAADIVGALLTSDAIGGATSGSGNGFGNGKFFGINPQSKKVVYVVDSSKSMNFPHESVGKTRLGRVKIELARSILSMDEEQEFFVIFFSDVAIPMPATQLQPATQQTKSRYLNWVARVPGMGRTEPLEALLLAVKLQPDTIYFLTDGQFNISVVKTFNNVVHKAHLNKKVTVNGICFGNRDGEKLLRELAENNSGTYTFIP</sequence>
<dbReference type="Gene3D" id="3.40.50.410">
    <property type="entry name" value="von Willebrand factor, type A domain"/>
    <property type="match status" value="1"/>
</dbReference>
<accession>A0A518A2W0</accession>
<dbReference type="EMBL" id="CP037421">
    <property type="protein sequence ID" value="QDT26129.1"/>
    <property type="molecule type" value="Genomic_DNA"/>
</dbReference>
<feature type="compositionally biased region" description="Polar residues" evidence="1">
    <location>
        <begin position="97"/>
        <end position="108"/>
    </location>
</feature>
<evidence type="ECO:0000313" key="3">
    <source>
        <dbReference type="Proteomes" id="UP000315647"/>
    </source>
</evidence>
<gene>
    <name evidence="2" type="ORF">Enr10x_14290</name>
</gene>
<dbReference type="Proteomes" id="UP000315647">
    <property type="component" value="Chromosome"/>
</dbReference>